<gene>
    <name evidence="1" type="ORF">DSL64_11930</name>
</gene>
<dbReference type="EMBL" id="QNUL01000007">
    <property type="protein sequence ID" value="REA61664.1"/>
    <property type="molecule type" value="Genomic_DNA"/>
</dbReference>
<evidence type="ECO:0000313" key="1">
    <source>
        <dbReference type="EMBL" id="REA61664.1"/>
    </source>
</evidence>
<sequence>MKRIRPSLFILFFVFVSQGCLLDFGNDKFTSFSLYLYNNSSKSGCLADSVDVIFTVKNVSKADSEEVWVSVPSRDQKNAQIEGTKDEFISVRVLKAVDSTFILEQRIAIKKNLYEGGDLRTRQLSYCDNNALVLSGFTK</sequence>
<protein>
    <recommendedName>
        <fullName evidence="3">Lipoprotein</fullName>
    </recommendedName>
</protein>
<proteinExistence type="predicted"/>
<keyword evidence="2" id="KW-1185">Reference proteome</keyword>
<evidence type="ECO:0000313" key="2">
    <source>
        <dbReference type="Proteomes" id="UP000256373"/>
    </source>
</evidence>
<dbReference type="Proteomes" id="UP000256373">
    <property type="component" value="Unassembled WGS sequence"/>
</dbReference>
<evidence type="ECO:0008006" key="3">
    <source>
        <dbReference type="Google" id="ProtNLM"/>
    </source>
</evidence>
<accession>A0A3D8YC15</accession>
<dbReference type="RefSeq" id="WP_115831117.1">
    <property type="nucleotide sequence ID" value="NZ_QNUL01000007.1"/>
</dbReference>
<dbReference type="PROSITE" id="PS51257">
    <property type="entry name" value="PROKAR_LIPOPROTEIN"/>
    <property type="match status" value="1"/>
</dbReference>
<name>A0A3D8YC15_9BACT</name>
<comment type="caution">
    <text evidence="1">The sequence shown here is derived from an EMBL/GenBank/DDBJ whole genome shotgun (WGS) entry which is preliminary data.</text>
</comment>
<organism evidence="1 2">
    <name type="scientific">Dyadobacter luteus</name>
    <dbReference type="NCBI Taxonomy" id="2259619"/>
    <lineage>
        <taxon>Bacteria</taxon>
        <taxon>Pseudomonadati</taxon>
        <taxon>Bacteroidota</taxon>
        <taxon>Cytophagia</taxon>
        <taxon>Cytophagales</taxon>
        <taxon>Spirosomataceae</taxon>
        <taxon>Dyadobacter</taxon>
    </lineage>
</organism>
<dbReference type="AlphaFoldDB" id="A0A3D8YC15"/>
<reference evidence="1 2" key="1">
    <citation type="submission" date="2018-07" db="EMBL/GenBank/DDBJ databases">
        <title>Dyadobacter roseus sp. nov., isolated from rose rhizosphere soil.</title>
        <authorList>
            <person name="Chen L."/>
        </authorList>
    </citation>
    <scope>NUCLEOTIDE SEQUENCE [LARGE SCALE GENOMIC DNA]</scope>
    <source>
        <strain evidence="1 2">RS19</strain>
    </source>
</reference>